<protein>
    <submittedName>
        <fullName evidence="10">Cation diffusion facilitator family transporter</fullName>
    </submittedName>
</protein>
<evidence type="ECO:0000259" key="8">
    <source>
        <dbReference type="Pfam" id="PF01545"/>
    </source>
</evidence>
<keyword evidence="6 7" id="KW-0472">Membrane</keyword>
<dbReference type="Proteomes" id="UP000295129">
    <property type="component" value="Unassembled WGS sequence"/>
</dbReference>
<name>A0A4R6E7Y8_9RHOO</name>
<comment type="caution">
    <text evidence="10">The sequence shown here is derived from an EMBL/GenBank/DDBJ whole genome shotgun (WGS) entry which is preliminary data.</text>
</comment>
<evidence type="ECO:0000313" key="11">
    <source>
        <dbReference type="Proteomes" id="UP000295129"/>
    </source>
</evidence>
<dbReference type="InterPro" id="IPR058533">
    <property type="entry name" value="Cation_efflux_TM"/>
</dbReference>
<dbReference type="InterPro" id="IPR027469">
    <property type="entry name" value="Cation_efflux_TMD_sf"/>
</dbReference>
<evidence type="ECO:0000256" key="6">
    <source>
        <dbReference type="ARBA" id="ARBA00023136"/>
    </source>
</evidence>
<gene>
    <name evidence="10" type="ORF">C7389_10416</name>
</gene>
<dbReference type="PANTHER" id="PTHR43840">
    <property type="entry name" value="MITOCHONDRIAL METAL TRANSPORTER 1-RELATED"/>
    <property type="match status" value="1"/>
</dbReference>
<sequence length="390" mass="41897">MPVSPSSPGAIPDSADARSRGIRRTTLIAVATNAFLAVAQVAIGLLANAFSLVADAAHTFSDLVTDLLVLVAGKRGADPADKNHPYGHGRIETATSLVLGVALAGVGIGFLLSSGLRLQHMDDQPDLHPVALAMALLTLLAKEALFRYTLAASRRLKAPLLEANAWHARSDAASSLVVAAGIGGSLAGYPFLEPLGAAVVGFLILSMGLRLAWKAMRELVDTGLPEEEVARLRRTIQETPGVVGLHELRTRRMADRILCDAHVQVDPRLTVSEGHRISDRVYFRLRAAHPEIQDALVHIDAELDDQRDRPHPALPERAEILAQVHALLGTVDAPPERVQIHYLGDSAEVEILLPPGGACAEGHALKQRTEAWTTRQPAIRKVSYFQRIAP</sequence>
<feature type="transmembrane region" description="Helical" evidence="7">
    <location>
        <begin position="94"/>
        <end position="118"/>
    </location>
</feature>
<evidence type="ECO:0000259" key="9">
    <source>
        <dbReference type="Pfam" id="PF16916"/>
    </source>
</evidence>
<dbReference type="InterPro" id="IPR002524">
    <property type="entry name" value="Cation_efflux"/>
</dbReference>
<dbReference type="Pfam" id="PF01545">
    <property type="entry name" value="Cation_efflux"/>
    <property type="match status" value="1"/>
</dbReference>
<dbReference type="EMBL" id="SNVV01000004">
    <property type="protein sequence ID" value="TDN53664.1"/>
    <property type="molecule type" value="Genomic_DNA"/>
</dbReference>
<dbReference type="InterPro" id="IPR027470">
    <property type="entry name" value="Cation_efflux_CTD"/>
</dbReference>
<accession>A0A4R6E7Y8</accession>
<dbReference type="PANTHER" id="PTHR43840:SF15">
    <property type="entry name" value="MITOCHONDRIAL METAL TRANSPORTER 1-RELATED"/>
    <property type="match status" value="1"/>
</dbReference>
<keyword evidence="4 7" id="KW-0812">Transmembrane</keyword>
<feature type="domain" description="Cation efflux protein cytoplasmic" evidence="9">
    <location>
        <begin position="224"/>
        <end position="301"/>
    </location>
</feature>
<dbReference type="GO" id="GO:0016020">
    <property type="term" value="C:membrane"/>
    <property type="evidence" value="ECO:0007669"/>
    <property type="project" value="UniProtKB-SubCell"/>
</dbReference>
<dbReference type="AlphaFoldDB" id="A0A4R6E7Y8"/>
<dbReference type="FunFam" id="1.20.1510.10:FF:000006">
    <property type="entry name" value="Divalent cation efflux transporter"/>
    <property type="match status" value="1"/>
</dbReference>
<dbReference type="InterPro" id="IPR050291">
    <property type="entry name" value="CDF_Transporter"/>
</dbReference>
<evidence type="ECO:0000256" key="2">
    <source>
        <dbReference type="ARBA" id="ARBA00008114"/>
    </source>
</evidence>
<keyword evidence="5 7" id="KW-1133">Transmembrane helix</keyword>
<dbReference type="GO" id="GO:0008324">
    <property type="term" value="F:monoatomic cation transmembrane transporter activity"/>
    <property type="evidence" value="ECO:0007669"/>
    <property type="project" value="InterPro"/>
</dbReference>
<dbReference type="SUPFAM" id="SSF160240">
    <property type="entry name" value="Cation efflux protein cytoplasmic domain-like"/>
    <property type="match status" value="1"/>
</dbReference>
<evidence type="ECO:0000256" key="5">
    <source>
        <dbReference type="ARBA" id="ARBA00022989"/>
    </source>
</evidence>
<reference evidence="10 11" key="1">
    <citation type="submission" date="2019-03" db="EMBL/GenBank/DDBJ databases">
        <title>Genomic Encyclopedia of Type Strains, Phase IV (KMG-IV): sequencing the most valuable type-strain genomes for metagenomic binning, comparative biology and taxonomic classification.</title>
        <authorList>
            <person name="Goeker M."/>
        </authorList>
    </citation>
    <scope>NUCLEOTIDE SEQUENCE [LARGE SCALE GENOMIC DNA]</scope>
    <source>
        <strain evidence="10 11">DSM 12121</strain>
    </source>
</reference>
<dbReference type="RefSeq" id="WP_133589377.1">
    <property type="nucleotide sequence ID" value="NZ_SNVV01000004.1"/>
</dbReference>
<evidence type="ECO:0000313" key="10">
    <source>
        <dbReference type="EMBL" id="TDN53664.1"/>
    </source>
</evidence>
<dbReference type="Gene3D" id="1.20.1510.10">
    <property type="entry name" value="Cation efflux protein transmembrane domain"/>
    <property type="match status" value="1"/>
</dbReference>
<dbReference type="InterPro" id="IPR036837">
    <property type="entry name" value="Cation_efflux_CTD_sf"/>
</dbReference>
<evidence type="ECO:0000256" key="4">
    <source>
        <dbReference type="ARBA" id="ARBA00022692"/>
    </source>
</evidence>
<keyword evidence="3" id="KW-0813">Transport</keyword>
<comment type="similarity">
    <text evidence="2">Belongs to the cation diffusion facilitator (CDF) transporter (TC 2.A.4) family.</text>
</comment>
<dbReference type="NCBIfam" id="TIGR01297">
    <property type="entry name" value="CDF"/>
    <property type="match status" value="1"/>
</dbReference>
<evidence type="ECO:0000256" key="3">
    <source>
        <dbReference type="ARBA" id="ARBA00022448"/>
    </source>
</evidence>
<dbReference type="Gene3D" id="3.30.70.1350">
    <property type="entry name" value="Cation efflux protein, cytoplasmic domain"/>
    <property type="match status" value="1"/>
</dbReference>
<dbReference type="OrthoDB" id="9806522at2"/>
<feature type="transmembrane region" description="Helical" evidence="7">
    <location>
        <begin position="130"/>
        <end position="150"/>
    </location>
</feature>
<feature type="transmembrane region" description="Helical" evidence="7">
    <location>
        <begin position="195"/>
        <end position="213"/>
    </location>
</feature>
<keyword evidence="11" id="KW-1185">Reference proteome</keyword>
<evidence type="ECO:0000256" key="7">
    <source>
        <dbReference type="SAM" id="Phobius"/>
    </source>
</evidence>
<organism evidence="10 11">
    <name type="scientific">Azoarcus indigens</name>
    <dbReference type="NCBI Taxonomy" id="29545"/>
    <lineage>
        <taxon>Bacteria</taxon>
        <taxon>Pseudomonadati</taxon>
        <taxon>Pseudomonadota</taxon>
        <taxon>Betaproteobacteria</taxon>
        <taxon>Rhodocyclales</taxon>
        <taxon>Zoogloeaceae</taxon>
        <taxon>Azoarcus</taxon>
    </lineage>
</organism>
<dbReference type="Pfam" id="PF16916">
    <property type="entry name" value="ZT_dimer"/>
    <property type="match status" value="1"/>
</dbReference>
<evidence type="ECO:0000256" key="1">
    <source>
        <dbReference type="ARBA" id="ARBA00004141"/>
    </source>
</evidence>
<proteinExistence type="inferred from homology"/>
<feature type="domain" description="Cation efflux protein transmembrane" evidence="8">
    <location>
        <begin position="27"/>
        <end position="220"/>
    </location>
</feature>
<feature type="transmembrane region" description="Helical" evidence="7">
    <location>
        <begin position="27"/>
        <end position="50"/>
    </location>
</feature>
<dbReference type="SUPFAM" id="SSF161111">
    <property type="entry name" value="Cation efflux protein transmembrane domain-like"/>
    <property type="match status" value="1"/>
</dbReference>
<comment type="subcellular location">
    <subcellularLocation>
        <location evidence="1">Membrane</location>
        <topology evidence="1">Multi-pass membrane protein</topology>
    </subcellularLocation>
</comment>